<evidence type="ECO:0000256" key="11">
    <source>
        <dbReference type="PIRSR" id="PIRSR001549-1"/>
    </source>
</evidence>
<feature type="binding site" evidence="11">
    <location>
        <position position="258"/>
    </location>
    <ligand>
        <name>L-histidine</name>
        <dbReference type="ChEBI" id="CHEBI:57595"/>
    </ligand>
</feature>
<dbReference type="SUPFAM" id="SSF55681">
    <property type="entry name" value="Class II aaRS and biotin synthetases"/>
    <property type="match status" value="1"/>
</dbReference>
<keyword evidence="6 10" id="KW-0067">ATP-binding</keyword>
<feature type="binding site" evidence="11">
    <location>
        <position position="112"/>
    </location>
    <ligand>
        <name>L-histidine</name>
        <dbReference type="ChEBI" id="CHEBI:57595"/>
    </ligand>
</feature>
<dbReference type="SUPFAM" id="SSF52954">
    <property type="entry name" value="Class II aaRS ABD-related"/>
    <property type="match status" value="1"/>
</dbReference>
<dbReference type="InterPro" id="IPR045864">
    <property type="entry name" value="aa-tRNA-synth_II/BPL/LPL"/>
</dbReference>
<feature type="domain" description="Aminoacyl-transfer RNA synthetases class-II family profile" evidence="12">
    <location>
        <begin position="38"/>
        <end position="324"/>
    </location>
</feature>
<dbReference type="InterPro" id="IPR036621">
    <property type="entry name" value="Anticodon-bd_dom_sf"/>
</dbReference>
<sequence length="421" mass="48331">MKDNNLQKVRGTKDLLPNEYFKLKYVQKVAESISYLYGFLPIDTPIFEFTEIFTKALGETSDVIMKEMYTFNDKGGESITLRPEFTAAIARLFINERLQPPIKLFSTGPIFRYERPQKCRQRQFHQINFEFFGSKAPQADTEIITLGYHILNELELNDKIKLEINSLGDDETIKAYRSALIEYLNKYKNDLSEISRKRLEINPLRILDSKDNKDKELLLHAPNIDNFYTECSSKFFDEVLNGLENLNIPYSINTKLVRGLDYYCHTVFEFTTKDLGAQGAVLAGGRYDGLIAAMGGNKTPAIGFAGGIERIIELIDYKHKYVRPTALIPIGSYAEKYAALLAFKLRQNGYYIVWEYGGKTKQRMSYANKINACASLIFGDDELSDKKIKLKNMDTQEEQKIDLSNVEQALAQFKCKITEER</sequence>
<comment type="catalytic activity">
    <reaction evidence="9 10">
        <text>tRNA(His) + L-histidine + ATP = L-histidyl-tRNA(His) + AMP + diphosphate + H(+)</text>
        <dbReference type="Rhea" id="RHEA:17313"/>
        <dbReference type="Rhea" id="RHEA-COMP:9665"/>
        <dbReference type="Rhea" id="RHEA-COMP:9689"/>
        <dbReference type="ChEBI" id="CHEBI:15378"/>
        <dbReference type="ChEBI" id="CHEBI:30616"/>
        <dbReference type="ChEBI" id="CHEBI:33019"/>
        <dbReference type="ChEBI" id="CHEBI:57595"/>
        <dbReference type="ChEBI" id="CHEBI:78442"/>
        <dbReference type="ChEBI" id="CHEBI:78527"/>
        <dbReference type="ChEBI" id="CHEBI:456215"/>
        <dbReference type="EC" id="6.1.1.21"/>
    </reaction>
</comment>
<dbReference type="NCBIfam" id="TIGR00442">
    <property type="entry name" value="hisS"/>
    <property type="match status" value="1"/>
</dbReference>
<keyword evidence="14" id="KW-1185">Reference proteome</keyword>
<dbReference type="GO" id="GO:0005737">
    <property type="term" value="C:cytoplasm"/>
    <property type="evidence" value="ECO:0007669"/>
    <property type="project" value="UniProtKB-SubCell"/>
</dbReference>
<evidence type="ECO:0000256" key="5">
    <source>
        <dbReference type="ARBA" id="ARBA00022741"/>
    </source>
</evidence>
<dbReference type="EC" id="6.1.1.21" evidence="10"/>
<evidence type="ECO:0000256" key="3">
    <source>
        <dbReference type="ARBA" id="ARBA00022490"/>
    </source>
</evidence>
<evidence type="ECO:0000256" key="9">
    <source>
        <dbReference type="ARBA" id="ARBA00047639"/>
    </source>
</evidence>
<dbReference type="InterPro" id="IPR015807">
    <property type="entry name" value="His-tRNA-ligase"/>
</dbReference>
<evidence type="ECO:0000313" key="13">
    <source>
        <dbReference type="EMBL" id="GHM59831.1"/>
    </source>
</evidence>
<evidence type="ECO:0000256" key="6">
    <source>
        <dbReference type="ARBA" id="ARBA00022840"/>
    </source>
</evidence>
<accession>A0A8J3HX07</accession>
<dbReference type="PANTHER" id="PTHR43707">
    <property type="entry name" value="HISTIDYL-TRNA SYNTHETASE"/>
    <property type="match status" value="1"/>
</dbReference>
<dbReference type="PANTHER" id="PTHR43707:SF1">
    <property type="entry name" value="HISTIDINE--TRNA LIGASE, MITOCHONDRIAL-RELATED"/>
    <property type="match status" value="1"/>
</dbReference>
<evidence type="ECO:0000313" key="14">
    <source>
        <dbReference type="Proteomes" id="UP000637906"/>
    </source>
</evidence>
<comment type="similarity">
    <text evidence="1 10">Belongs to the class-II aminoacyl-tRNA synthetase family.</text>
</comment>
<dbReference type="AlphaFoldDB" id="A0A8J3HX07"/>
<feature type="binding site" evidence="11">
    <location>
        <begin position="262"/>
        <end position="263"/>
    </location>
    <ligand>
        <name>L-histidine</name>
        <dbReference type="ChEBI" id="CHEBI:57595"/>
    </ligand>
</feature>
<gene>
    <name evidence="10 13" type="primary">hisS</name>
    <name evidence="13" type="ORF">sL5_08240</name>
</gene>
<evidence type="ECO:0000256" key="2">
    <source>
        <dbReference type="ARBA" id="ARBA00011738"/>
    </source>
</evidence>
<comment type="subunit">
    <text evidence="2 10">Homodimer.</text>
</comment>
<organism evidence="13 14">
    <name type="scientific">Candidatus Mesenet longicola</name>
    <dbReference type="NCBI Taxonomy" id="1892558"/>
    <lineage>
        <taxon>Bacteria</taxon>
        <taxon>Pseudomonadati</taxon>
        <taxon>Pseudomonadota</taxon>
        <taxon>Alphaproteobacteria</taxon>
        <taxon>Rickettsiales</taxon>
        <taxon>Anaplasmataceae</taxon>
        <taxon>Candidatus Mesenet</taxon>
    </lineage>
</organism>
<dbReference type="InterPro" id="IPR004154">
    <property type="entry name" value="Anticodon-bd"/>
</dbReference>
<dbReference type="GO" id="GO:0005524">
    <property type="term" value="F:ATP binding"/>
    <property type="evidence" value="ECO:0007669"/>
    <property type="project" value="UniProtKB-UniRule"/>
</dbReference>
<dbReference type="Pfam" id="PF03129">
    <property type="entry name" value="HGTP_anticodon"/>
    <property type="match status" value="1"/>
</dbReference>
<keyword evidence="5 10" id="KW-0547">Nucleotide-binding</keyword>
<dbReference type="PIRSF" id="PIRSF001549">
    <property type="entry name" value="His-tRNA_synth"/>
    <property type="match status" value="1"/>
</dbReference>
<feature type="binding site" evidence="11">
    <location>
        <begin position="84"/>
        <end position="86"/>
    </location>
    <ligand>
        <name>L-histidine</name>
        <dbReference type="ChEBI" id="CHEBI:57595"/>
    </ligand>
</feature>
<protein>
    <recommendedName>
        <fullName evidence="10">Histidine--tRNA ligase</fullName>
        <ecNumber evidence="10">6.1.1.21</ecNumber>
    </recommendedName>
    <alternativeName>
        <fullName evidence="10">Histidyl-tRNA synthetase</fullName>
        <shortName evidence="10">HisRS</shortName>
    </alternativeName>
</protein>
<evidence type="ECO:0000256" key="7">
    <source>
        <dbReference type="ARBA" id="ARBA00022917"/>
    </source>
</evidence>
<feature type="binding site" evidence="11">
    <location>
        <position position="130"/>
    </location>
    <ligand>
        <name>L-histidine</name>
        <dbReference type="ChEBI" id="CHEBI:57595"/>
    </ligand>
</feature>
<dbReference type="GO" id="GO:0006427">
    <property type="term" value="P:histidyl-tRNA aminoacylation"/>
    <property type="evidence" value="ECO:0007669"/>
    <property type="project" value="UniProtKB-UniRule"/>
</dbReference>
<evidence type="ECO:0000256" key="8">
    <source>
        <dbReference type="ARBA" id="ARBA00023146"/>
    </source>
</evidence>
<dbReference type="InterPro" id="IPR004516">
    <property type="entry name" value="HisRS/HisZ"/>
</dbReference>
<dbReference type="InterPro" id="IPR006195">
    <property type="entry name" value="aa-tRNA-synth_II"/>
</dbReference>
<dbReference type="InterPro" id="IPR041715">
    <property type="entry name" value="HisRS-like_core"/>
</dbReference>
<name>A0A8J3HX07_9RICK</name>
<dbReference type="Pfam" id="PF13393">
    <property type="entry name" value="tRNA-synt_His"/>
    <property type="match status" value="1"/>
</dbReference>
<dbReference type="PROSITE" id="PS50862">
    <property type="entry name" value="AA_TRNA_LIGASE_II"/>
    <property type="match status" value="1"/>
</dbReference>
<keyword evidence="4 10" id="KW-0436">Ligase</keyword>
<reference evidence="13 14" key="1">
    <citation type="journal article" date="2021" name="Microb. Ecol.">
        <title>Candidatus Mesenet longicola: Novel Endosymbionts of Brontispa longissima that Induce Cytoplasmic Incompatibility.</title>
        <authorList>
            <person name="Takano S."/>
            <person name="Gotoh Y."/>
            <person name="Hayashi T."/>
        </authorList>
    </citation>
    <scope>NUCLEOTIDE SEQUENCE [LARGE SCALE GENOMIC DNA]</scope>
    <source>
        <strain evidence="13">L5</strain>
    </source>
</reference>
<dbReference type="GO" id="GO:0004821">
    <property type="term" value="F:histidine-tRNA ligase activity"/>
    <property type="evidence" value="ECO:0007669"/>
    <property type="project" value="UniProtKB-UniRule"/>
</dbReference>
<dbReference type="Proteomes" id="UP000637906">
    <property type="component" value="Unassembled WGS sequence"/>
</dbReference>
<keyword evidence="7 10" id="KW-0648">Protein biosynthesis</keyword>
<evidence type="ECO:0000259" key="12">
    <source>
        <dbReference type="PROSITE" id="PS50862"/>
    </source>
</evidence>
<comment type="caution">
    <text evidence="13">The sequence shown here is derived from an EMBL/GenBank/DDBJ whole genome shotgun (WGS) entry which is preliminary data.</text>
</comment>
<feature type="binding site" evidence="11">
    <location>
        <position position="126"/>
    </location>
    <ligand>
        <name>L-histidine</name>
        <dbReference type="ChEBI" id="CHEBI:57595"/>
    </ligand>
</feature>
<evidence type="ECO:0000256" key="10">
    <source>
        <dbReference type="HAMAP-Rule" id="MF_00127"/>
    </source>
</evidence>
<dbReference type="HAMAP" id="MF_00127">
    <property type="entry name" value="His_tRNA_synth"/>
    <property type="match status" value="1"/>
</dbReference>
<dbReference type="EMBL" id="BNGU01000038">
    <property type="protein sequence ID" value="GHM59831.1"/>
    <property type="molecule type" value="Genomic_DNA"/>
</dbReference>
<comment type="subcellular location">
    <subcellularLocation>
        <location evidence="10">Cytoplasm</location>
    </subcellularLocation>
</comment>
<keyword evidence="8 10" id="KW-0030">Aminoacyl-tRNA synthetase</keyword>
<dbReference type="Gene3D" id="3.30.930.10">
    <property type="entry name" value="Bira Bifunctional Protein, Domain 2"/>
    <property type="match status" value="1"/>
</dbReference>
<evidence type="ECO:0000256" key="1">
    <source>
        <dbReference type="ARBA" id="ARBA00008226"/>
    </source>
</evidence>
<dbReference type="CDD" id="cd00773">
    <property type="entry name" value="HisRS-like_core"/>
    <property type="match status" value="1"/>
</dbReference>
<evidence type="ECO:0000256" key="4">
    <source>
        <dbReference type="ARBA" id="ARBA00022598"/>
    </source>
</evidence>
<keyword evidence="3 10" id="KW-0963">Cytoplasm</keyword>
<proteinExistence type="inferred from homology"/>
<dbReference type="Gene3D" id="3.40.50.800">
    <property type="entry name" value="Anticodon-binding domain"/>
    <property type="match status" value="1"/>
</dbReference>